<evidence type="ECO:0000313" key="2">
    <source>
        <dbReference type="Proteomes" id="UP001595665"/>
    </source>
</evidence>
<dbReference type="NCBIfam" id="NF037970">
    <property type="entry name" value="vanZ_1"/>
    <property type="match status" value="1"/>
</dbReference>
<gene>
    <name evidence="1" type="ORF">ACFOPH_00030</name>
</gene>
<reference evidence="2" key="1">
    <citation type="journal article" date="2019" name="Int. J. Syst. Evol. Microbiol.">
        <title>The Global Catalogue of Microorganisms (GCM) 10K type strain sequencing project: providing services to taxonomists for standard genome sequencing and annotation.</title>
        <authorList>
            <consortium name="The Broad Institute Genomics Platform"/>
            <consortium name="The Broad Institute Genome Sequencing Center for Infectious Disease"/>
            <person name="Wu L."/>
            <person name="Ma J."/>
        </authorList>
    </citation>
    <scope>NUCLEOTIDE SEQUENCE [LARGE SCALE GENOMIC DNA]</scope>
    <source>
        <strain evidence="2">CCM 7480</strain>
    </source>
</reference>
<comment type="caution">
    <text evidence="1">The sequence shown here is derived from an EMBL/GenBank/DDBJ whole genome shotgun (WGS) entry which is preliminary data.</text>
</comment>
<name>A0ABV7PDV5_9BURK</name>
<dbReference type="EMBL" id="JBHRVV010000001">
    <property type="protein sequence ID" value="MFC3456642.1"/>
    <property type="molecule type" value="Genomic_DNA"/>
</dbReference>
<sequence>MPPVLYFLLLDPRLRKLRYGCAIAMFAAIVVAGSIPGARADVGQYASGLVLHSAAYATPGPAVFTAGRGSAAARSRSSVAAIAVMGAIDELVQSFFPYRGADVHDWLVDCSAAVVACAILWMVLPRAELERG</sequence>
<proteinExistence type="predicted"/>
<dbReference type="RefSeq" id="WP_379732706.1">
    <property type="nucleotide sequence ID" value="NZ_JBHRVV010000001.1"/>
</dbReference>
<keyword evidence="2" id="KW-1185">Reference proteome</keyword>
<evidence type="ECO:0000313" key="1">
    <source>
        <dbReference type="EMBL" id="MFC3456642.1"/>
    </source>
</evidence>
<organism evidence="1 2">
    <name type="scientific">Massilia haematophila</name>
    <dbReference type="NCBI Taxonomy" id="457923"/>
    <lineage>
        <taxon>Bacteria</taxon>
        <taxon>Pseudomonadati</taxon>
        <taxon>Pseudomonadota</taxon>
        <taxon>Betaproteobacteria</taxon>
        <taxon>Burkholderiales</taxon>
        <taxon>Oxalobacteraceae</taxon>
        <taxon>Telluria group</taxon>
        <taxon>Massilia</taxon>
    </lineage>
</organism>
<protein>
    <submittedName>
        <fullName evidence="1">VanZ family protein</fullName>
    </submittedName>
</protein>
<accession>A0ABV7PDV5</accession>
<dbReference type="Proteomes" id="UP001595665">
    <property type="component" value="Unassembled WGS sequence"/>
</dbReference>